<feature type="coiled-coil region" evidence="1">
    <location>
        <begin position="157"/>
        <end position="188"/>
    </location>
</feature>
<evidence type="ECO:0000256" key="1">
    <source>
        <dbReference type="SAM" id="Coils"/>
    </source>
</evidence>
<name>A0ABQ2H4M1_9PSED</name>
<keyword evidence="1" id="KW-0175">Coiled coil</keyword>
<organism evidence="2 3">
    <name type="scientific">Pseudomonas asuensis</name>
    <dbReference type="NCBI Taxonomy" id="1825787"/>
    <lineage>
        <taxon>Bacteria</taxon>
        <taxon>Pseudomonadati</taxon>
        <taxon>Pseudomonadota</taxon>
        <taxon>Gammaproteobacteria</taxon>
        <taxon>Pseudomonadales</taxon>
        <taxon>Pseudomonadaceae</taxon>
        <taxon>Pseudomonas</taxon>
    </lineage>
</organism>
<evidence type="ECO:0000313" key="2">
    <source>
        <dbReference type="EMBL" id="GGM30835.1"/>
    </source>
</evidence>
<evidence type="ECO:0000313" key="3">
    <source>
        <dbReference type="Proteomes" id="UP000616499"/>
    </source>
</evidence>
<reference evidence="3" key="1">
    <citation type="journal article" date="2019" name="Int. J. Syst. Evol. Microbiol.">
        <title>The Global Catalogue of Microorganisms (GCM) 10K type strain sequencing project: providing services to taxonomists for standard genome sequencing and annotation.</title>
        <authorList>
            <consortium name="The Broad Institute Genomics Platform"/>
            <consortium name="The Broad Institute Genome Sequencing Center for Infectious Disease"/>
            <person name="Wu L."/>
            <person name="Ma J."/>
        </authorList>
    </citation>
    <scope>NUCLEOTIDE SEQUENCE [LARGE SCALE GENOMIC DNA]</scope>
    <source>
        <strain evidence="3">JCM 13501</strain>
    </source>
</reference>
<gene>
    <name evidence="2" type="ORF">GCM10009425_46850</name>
</gene>
<accession>A0ABQ2H4M1</accession>
<dbReference type="EMBL" id="BMNW01000020">
    <property type="protein sequence ID" value="GGM30835.1"/>
    <property type="molecule type" value="Genomic_DNA"/>
</dbReference>
<dbReference type="RefSeq" id="WP_188868560.1">
    <property type="nucleotide sequence ID" value="NZ_BMNW01000020.1"/>
</dbReference>
<keyword evidence="3" id="KW-1185">Reference proteome</keyword>
<comment type="caution">
    <text evidence="2">The sequence shown here is derived from an EMBL/GenBank/DDBJ whole genome shotgun (WGS) entry which is preliminary data.</text>
</comment>
<dbReference type="Proteomes" id="UP000616499">
    <property type="component" value="Unassembled WGS sequence"/>
</dbReference>
<sequence>MRFKTNTYINKSAGGIRVQGNTALCIRYHFIDGKRLDEVIGVIDRWADELPEEIKSLMTEKEIDDWKRWKDRQEGRFREAQLKSASEAVVKIMMGAAQAHLEGIHPFNAERAAQTWSAINKLAILLESSGFPMPEKFGPVTEDINPYPAIPLSVMVGGGLEREYKTLADRYERLRKEAVKLRKELKTNT</sequence>
<protein>
    <submittedName>
        <fullName evidence="2">Uncharacterized protein</fullName>
    </submittedName>
</protein>
<proteinExistence type="predicted"/>